<evidence type="ECO:0000313" key="5">
    <source>
        <dbReference type="Proteomes" id="UP001152592"/>
    </source>
</evidence>
<organism evidence="4 5">
    <name type="scientific">Penicillium salamii</name>
    <dbReference type="NCBI Taxonomy" id="1612424"/>
    <lineage>
        <taxon>Eukaryota</taxon>
        <taxon>Fungi</taxon>
        <taxon>Dikarya</taxon>
        <taxon>Ascomycota</taxon>
        <taxon>Pezizomycotina</taxon>
        <taxon>Eurotiomycetes</taxon>
        <taxon>Eurotiomycetidae</taxon>
        <taxon>Eurotiales</taxon>
        <taxon>Aspergillaceae</taxon>
        <taxon>Penicillium</taxon>
    </lineage>
</organism>
<dbReference type="OrthoDB" id="4353524at2759"/>
<evidence type="ECO:0000259" key="3">
    <source>
        <dbReference type="Pfam" id="PF01557"/>
    </source>
</evidence>
<dbReference type="GO" id="GO:0046872">
    <property type="term" value="F:metal ion binding"/>
    <property type="evidence" value="ECO:0007669"/>
    <property type="project" value="UniProtKB-KW"/>
</dbReference>
<evidence type="ECO:0000256" key="2">
    <source>
        <dbReference type="ARBA" id="ARBA00022723"/>
    </source>
</evidence>
<dbReference type="InterPro" id="IPR036663">
    <property type="entry name" value="Fumarylacetoacetase_C_sf"/>
</dbReference>
<dbReference type="Proteomes" id="UP001152592">
    <property type="component" value="Unassembled WGS sequence"/>
</dbReference>
<feature type="domain" description="Fumarylacetoacetase-like C-terminal" evidence="3">
    <location>
        <begin position="100"/>
        <end position="307"/>
    </location>
</feature>
<comment type="caution">
    <text evidence="4">The sequence shown here is derived from an EMBL/GenBank/DDBJ whole genome shotgun (WGS) entry which is preliminary data.</text>
</comment>
<dbReference type="EMBL" id="CAJVPD010000240">
    <property type="protein sequence ID" value="CAG8386388.1"/>
    <property type="molecule type" value="Genomic_DNA"/>
</dbReference>
<dbReference type="GO" id="GO:0050163">
    <property type="term" value="F:oxaloacetate tautomerase activity"/>
    <property type="evidence" value="ECO:0007669"/>
    <property type="project" value="UniProtKB-ARBA"/>
</dbReference>
<dbReference type="SUPFAM" id="SSF56529">
    <property type="entry name" value="FAH"/>
    <property type="match status" value="1"/>
</dbReference>
<dbReference type="PANTHER" id="PTHR11820">
    <property type="entry name" value="ACYLPYRUVASE"/>
    <property type="match status" value="1"/>
</dbReference>
<evidence type="ECO:0000256" key="1">
    <source>
        <dbReference type="ARBA" id="ARBA00010211"/>
    </source>
</evidence>
<proteinExistence type="inferred from homology"/>
<keyword evidence="2" id="KW-0479">Metal-binding</keyword>
<protein>
    <recommendedName>
        <fullName evidence="3">Fumarylacetoacetase-like C-terminal domain-containing protein</fullName>
    </recommendedName>
</protein>
<evidence type="ECO:0000313" key="4">
    <source>
        <dbReference type="EMBL" id="CAG8386388.1"/>
    </source>
</evidence>
<reference evidence="4" key="1">
    <citation type="submission" date="2021-07" db="EMBL/GenBank/DDBJ databases">
        <authorList>
            <person name="Branca A.L. A."/>
        </authorList>
    </citation>
    <scope>NUCLEOTIDE SEQUENCE</scope>
</reference>
<gene>
    <name evidence="4" type="ORF">PSALAMII_LOCUS6267</name>
</gene>
<dbReference type="FunFam" id="3.90.850.10:FF:000002">
    <property type="entry name" value="2-hydroxyhepta-2,4-diene-1,7-dioate isomerase"/>
    <property type="match status" value="1"/>
</dbReference>
<sequence length="311" mass="34378">MLNFVDKLKRILKFVSPWSTPKSEMPSWTHLIRFIAVEDSQVHLGQLVDTSRDVGRDSVDGIEIAAKIIEGTIFDGRVTDETMHVKQILAPVTQDQCSYIRCLGLNYMDHAKEANLELPKAPVLFTKPRTALAGPYPATINIPKCAQDETSDYEAELCLVIGKSGRDIPEEEALDYVLGYTASNDVSARTMQMLTGQWSFSKGLDGSCPIGPVLVAPSVIEDPQKLSIQAIYNGAIVQDGHTRDMIFNIRKQISYLSQGTTLEAGTIFLTGTPAGIGYFRQPRVVLRDGDEISVKIDQIGTLVNKVRYESR</sequence>
<accession>A0A9W4NMQ1</accession>
<dbReference type="PANTHER" id="PTHR11820:SF112">
    <property type="entry name" value="FUMARYLACETOACETATE HYDROLASE FAMILY PROTEIN (AFU_ORTHOLOGUE AFUA_1G02370)-RELATED"/>
    <property type="match status" value="1"/>
</dbReference>
<dbReference type="Gene3D" id="3.90.850.10">
    <property type="entry name" value="Fumarylacetoacetase-like, C-terminal domain"/>
    <property type="match status" value="1"/>
</dbReference>
<dbReference type="InterPro" id="IPR011234">
    <property type="entry name" value="Fumarylacetoacetase-like_C"/>
</dbReference>
<dbReference type="GO" id="GO:0006107">
    <property type="term" value="P:oxaloacetate metabolic process"/>
    <property type="evidence" value="ECO:0007669"/>
    <property type="project" value="UniProtKB-ARBA"/>
</dbReference>
<name>A0A9W4NMQ1_9EURO</name>
<dbReference type="AlphaFoldDB" id="A0A9W4NMQ1"/>
<comment type="similarity">
    <text evidence="1">Belongs to the FAH family.</text>
</comment>
<dbReference type="Pfam" id="PF01557">
    <property type="entry name" value="FAA_hydrolase"/>
    <property type="match status" value="1"/>
</dbReference>